<dbReference type="Gene3D" id="3.30.70.330">
    <property type="match status" value="1"/>
</dbReference>
<dbReference type="Proteomes" id="UP001367676">
    <property type="component" value="Unassembled WGS sequence"/>
</dbReference>
<dbReference type="InterPro" id="IPR012677">
    <property type="entry name" value="Nucleotide-bd_a/b_plait_sf"/>
</dbReference>
<keyword evidence="5" id="KW-0687">Ribonucleoprotein</keyword>
<dbReference type="EMBL" id="JBBCAQ010000010">
    <property type="protein sequence ID" value="KAK7602080.1"/>
    <property type="molecule type" value="Genomic_DNA"/>
</dbReference>
<dbReference type="GO" id="GO:0003735">
    <property type="term" value="F:structural constituent of ribosome"/>
    <property type="evidence" value="ECO:0007669"/>
    <property type="project" value="InterPro"/>
</dbReference>
<gene>
    <name evidence="9" type="ORF">V9T40_009521</name>
</gene>
<comment type="similarity">
    <text evidence="2">Belongs to the universal ribosomal protein uL23 family.</text>
</comment>
<name>A0AAN9TSN3_9HEMI</name>
<keyword evidence="4" id="KW-0496">Mitochondrion</keyword>
<dbReference type="PANTHER" id="PTHR12059:SF5">
    <property type="entry name" value="LARGE RIBOSOMAL SUBUNIT PROTEIN UL23M"/>
    <property type="match status" value="1"/>
</dbReference>
<evidence type="ECO:0000256" key="5">
    <source>
        <dbReference type="ARBA" id="ARBA00023274"/>
    </source>
</evidence>
<proteinExistence type="inferred from homology"/>
<dbReference type="GO" id="GO:0005762">
    <property type="term" value="C:mitochondrial large ribosomal subunit"/>
    <property type="evidence" value="ECO:0007669"/>
    <property type="project" value="TreeGrafter"/>
</dbReference>
<dbReference type="InterPro" id="IPR012678">
    <property type="entry name" value="Ribosomal_uL23/eL15/eS24_sf"/>
</dbReference>
<keyword evidence="3" id="KW-0689">Ribosomal protein</keyword>
<reference evidence="9 10" key="1">
    <citation type="submission" date="2024-03" db="EMBL/GenBank/DDBJ databases">
        <title>Adaptation during the transition from Ophiocordyceps entomopathogen to insect associate is accompanied by gene loss and intensified selection.</title>
        <authorList>
            <person name="Ward C.M."/>
            <person name="Onetto C.A."/>
            <person name="Borneman A.R."/>
        </authorList>
    </citation>
    <scope>NUCLEOTIDE SEQUENCE [LARGE SCALE GENOMIC DNA]</scope>
    <source>
        <strain evidence="9">AWRI1</strain>
        <tissue evidence="9">Single Adult Female</tissue>
    </source>
</reference>
<evidence type="ECO:0000256" key="7">
    <source>
        <dbReference type="ARBA" id="ARBA00039977"/>
    </source>
</evidence>
<evidence type="ECO:0000256" key="4">
    <source>
        <dbReference type="ARBA" id="ARBA00023128"/>
    </source>
</evidence>
<evidence type="ECO:0000256" key="1">
    <source>
        <dbReference type="ARBA" id="ARBA00004173"/>
    </source>
</evidence>
<dbReference type="Pfam" id="PF00276">
    <property type="entry name" value="Ribosomal_L23"/>
    <property type="match status" value="1"/>
</dbReference>
<evidence type="ECO:0000313" key="10">
    <source>
        <dbReference type="Proteomes" id="UP001367676"/>
    </source>
</evidence>
<dbReference type="InterPro" id="IPR013025">
    <property type="entry name" value="Ribosomal_uL23-like"/>
</dbReference>
<comment type="subcellular location">
    <subcellularLocation>
        <location evidence="1">Mitochondrion</location>
    </subcellularLocation>
</comment>
<dbReference type="SUPFAM" id="SSF54189">
    <property type="entry name" value="Ribosomal proteins S24e, L23 and L15e"/>
    <property type="match status" value="1"/>
</dbReference>
<keyword evidence="10" id="KW-1185">Reference proteome</keyword>
<protein>
    <recommendedName>
        <fullName evidence="7">Large ribosomal subunit protein uL23m</fullName>
    </recommendedName>
    <alternativeName>
        <fullName evidence="8">39S ribosomal protein L23, mitochondrial</fullName>
    </alternativeName>
</protein>
<comment type="subunit">
    <text evidence="6">Component of the mitochondrial ribosome large subunit (39S) which comprises a 16S rRNA and about 50 distinct proteins.</text>
</comment>
<evidence type="ECO:0000256" key="3">
    <source>
        <dbReference type="ARBA" id="ARBA00022980"/>
    </source>
</evidence>
<dbReference type="AlphaFoldDB" id="A0AAN9TSN3"/>
<sequence>MSSRYYPIYQLNNPQKRIFLPNFWMKLVKPSEPQPPNVVQFKVPMAMTNYDIKNYLEKIYQVPVMHVASELEDGKIKRAYPRGFLVKEDDFRRAFVTLARDINFTFPELDAPEVKTKKAQEKDEYVKELNNSFKKHTIQAKGRRGLPTWFSF</sequence>
<evidence type="ECO:0000256" key="8">
    <source>
        <dbReference type="ARBA" id="ARBA00041375"/>
    </source>
</evidence>
<dbReference type="PANTHER" id="PTHR12059">
    <property type="entry name" value="RIBOSOMAL PROTEIN L23-RELATED"/>
    <property type="match status" value="1"/>
</dbReference>
<evidence type="ECO:0000313" key="9">
    <source>
        <dbReference type="EMBL" id="KAK7602080.1"/>
    </source>
</evidence>
<organism evidence="9 10">
    <name type="scientific">Parthenolecanium corni</name>
    <dbReference type="NCBI Taxonomy" id="536013"/>
    <lineage>
        <taxon>Eukaryota</taxon>
        <taxon>Metazoa</taxon>
        <taxon>Ecdysozoa</taxon>
        <taxon>Arthropoda</taxon>
        <taxon>Hexapoda</taxon>
        <taxon>Insecta</taxon>
        <taxon>Pterygota</taxon>
        <taxon>Neoptera</taxon>
        <taxon>Paraneoptera</taxon>
        <taxon>Hemiptera</taxon>
        <taxon>Sternorrhyncha</taxon>
        <taxon>Coccoidea</taxon>
        <taxon>Coccidae</taxon>
        <taxon>Parthenolecanium</taxon>
    </lineage>
</organism>
<accession>A0AAN9TSN3</accession>
<comment type="caution">
    <text evidence="9">The sequence shown here is derived from an EMBL/GenBank/DDBJ whole genome shotgun (WGS) entry which is preliminary data.</text>
</comment>
<evidence type="ECO:0000256" key="6">
    <source>
        <dbReference type="ARBA" id="ARBA00038782"/>
    </source>
</evidence>
<evidence type="ECO:0000256" key="2">
    <source>
        <dbReference type="ARBA" id="ARBA00006700"/>
    </source>
</evidence>
<dbReference type="GO" id="GO:0032543">
    <property type="term" value="P:mitochondrial translation"/>
    <property type="evidence" value="ECO:0007669"/>
    <property type="project" value="TreeGrafter"/>
</dbReference>
<dbReference type="FunFam" id="3.30.70.330:FF:000284">
    <property type="entry name" value="39S ribosomal protein L23, mitochondrial"/>
    <property type="match status" value="1"/>
</dbReference>